<protein>
    <submittedName>
        <fullName evidence="2">HAT family C-terminal dimerization region</fullName>
    </submittedName>
</protein>
<dbReference type="InterPro" id="IPR012337">
    <property type="entry name" value="RNaseH-like_sf"/>
</dbReference>
<dbReference type="EMBL" id="JASPKY010000491">
    <property type="protein sequence ID" value="KAK9695129.1"/>
    <property type="molecule type" value="Genomic_DNA"/>
</dbReference>
<organism evidence="2 3">
    <name type="scientific">Popillia japonica</name>
    <name type="common">Japanese beetle</name>
    <dbReference type="NCBI Taxonomy" id="7064"/>
    <lineage>
        <taxon>Eukaryota</taxon>
        <taxon>Metazoa</taxon>
        <taxon>Ecdysozoa</taxon>
        <taxon>Arthropoda</taxon>
        <taxon>Hexapoda</taxon>
        <taxon>Insecta</taxon>
        <taxon>Pterygota</taxon>
        <taxon>Neoptera</taxon>
        <taxon>Endopterygota</taxon>
        <taxon>Coleoptera</taxon>
        <taxon>Polyphaga</taxon>
        <taxon>Scarabaeiformia</taxon>
        <taxon>Scarabaeidae</taxon>
        <taxon>Rutelinae</taxon>
        <taxon>Popillia</taxon>
    </lineage>
</organism>
<evidence type="ECO:0000259" key="1">
    <source>
        <dbReference type="Pfam" id="PF05699"/>
    </source>
</evidence>
<feature type="domain" description="HAT C-terminal dimerisation" evidence="1">
    <location>
        <begin position="65"/>
        <end position="132"/>
    </location>
</feature>
<evidence type="ECO:0000313" key="3">
    <source>
        <dbReference type="Proteomes" id="UP001458880"/>
    </source>
</evidence>
<name>A0AAW1IYG8_POPJA</name>
<dbReference type="Pfam" id="PF05699">
    <property type="entry name" value="Dimer_Tnp_hAT"/>
    <property type="match status" value="1"/>
</dbReference>
<dbReference type="Proteomes" id="UP001458880">
    <property type="component" value="Unassembled WGS sequence"/>
</dbReference>
<dbReference type="AlphaFoldDB" id="A0AAW1IYG8"/>
<dbReference type="InterPro" id="IPR008906">
    <property type="entry name" value="HATC_C_dom"/>
</dbReference>
<dbReference type="GO" id="GO:0046983">
    <property type="term" value="F:protein dimerization activity"/>
    <property type="evidence" value="ECO:0007669"/>
    <property type="project" value="InterPro"/>
</dbReference>
<comment type="caution">
    <text evidence="2">The sequence shown here is derived from an EMBL/GenBank/DDBJ whole genome shotgun (WGS) entry which is preliminary data.</text>
</comment>
<evidence type="ECO:0000313" key="2">
    <source>
        <dbReference type="EMBL" id="KAK9695129.1"/>
    </source>
</evidence>
<accession>A0AAW1IYG8</accession>
<keyword evidence="3" id="KW-1185">Reference proteome</keyword>
<dbReference type="SUPFAM" id="SSF53098">
    <property type="entry name" value="Ribonuclease H-like"/>
    <property type="match status" value="1"/>
</dbReference>
<reference evidence="2 3" key="1">
    <citation type="journal article" date="2024" name="BMC Genomics">
        <title>De novo assembly and annotation of Popillia japonica's genome with initial clues to its potential as an invasive pest.</title>
        <authorList>
            <person name="Cucini C."/>
            <person name="Boschi S."/>
            <person name="Funari R."/>
            <person name="Cardaioli E."/>
            <person name="Iannotti N."/>
            <person name="Marturano G."/>
            <person name="Paoli F."/>
            <person name="Bruttini M."/>
            <person name="Carapelli A."/>
            <person name="Frati F."/>
            <person name="Nardi F."/>
        </authorList>
    </citation>
    <scope>NUCLEOTIDE SEQUENCE [LARGE SCALE GENOMIC DNA]</scope>
    <source>
        <strain evidence="2">DMR45628</strain>
    </source>
</reference>
<gene>
    <name evidence="2" type="ORF">QE152_g33085</name>
</gene>
<proteinExistence type="predicted"/>
<sequence length="155" mass="18080">MALNVFALTAYYLHPAVTYDNSKLSTEQIRQVNEFLLKKLNAEGLESLDNFKPRQGIFQIFFEEKPLKPLEFGGTAVKHHPTLYKLALRLLLIPASSAQLERVTREALIHTPLRNRLTFERSKKLMHIYYNLQLRDLSLQQQCNAWNDDFDDDSE</sequence>